<evidence type="ECO:0000256" key="2">
    <source>
        <dbReference type="ARBA" id="ARBA00023125"/>
    </source>
</evidence>
<keyword evidence="3" id="KW-0804">Transcription</keyword>
<keyword evidence="6" id="KW-0614">Plasmid</keyword>
<dbReference type="RefSeq" id="WP_338395775.1">
    <property type="nucleotide sequence ID" value="NZ_AP025319.1"/>
</dbReference>
<name>A0AAU9DHR2_9BACT</name>
<keyword evidence="4" id="KW-0472">Membrane</keyword>
<dbReference type="SMART" id="SM00342">
    <property type="entry name" value="HTH_ARAC"/>
    <property type="match status" value="1"/>
</dbReference>
<dbReference type="PANTHER" id="PTHR43280">
    <property type="entry name" value="ARAC-FAMILY TRANSCRIPTIONAL REGULATOR"/>
    <property type="match status" value="1"/>
</dbReference>
<reference evidence="6 7" key="1">
    <citation type="submission" date="2021-12" db="EMBL/GenBank/DDBJ databases">
        <title>Genome sequencing of bacteria with rrn-lacking chromosome and rrn-plasmid.</title>
        <authorList>
            <person name="Anda M."/>
            <person name="Iwasaki W."/>
        </authorList>
    </citation>
    <scope>NUCLEOTIDE SEQUENCE [LARGE SCALE GENOMIC DNA]</scope>
    <source>
        <strain evidence="6 7">DSM 100852</strain>
        <plasmid evidence="6 7">pFA5</plasmid>
    </source>
</reference>
<feature type="transmembrane region" description="Helical" evidence="4">
    <location>
        <begin position="69"/>
        <end position="89"/>
    </location>
</feature>
<gene>
    <name evidence="6" type="ORF">FUAX_50580</name>
</gene>
<feature type="transmembrane region" description="Helical" evidence="4">
    <location>
        <begin position="222"/>
        <end position="239"/>
    </location>
</feature>
<dbReference type="GO" id="GO:0003700">
    <property type="term" value="F:DNA-binding transcription factor activity"/>
    <property type="evidence" value="ECO:0007669"/>
    <property type="project" value="InterPro"/>
</dbReference>
<dbReference type="Gene3D" id="1.10.10.60">
    <property type="entry name" value="Homeodomain-like"/>
    <property type="match status" value="2"/>
</dbReference>
<accession>A0AAU9DHR2</accession>
<keyword evidence="4" id="KW-0812">Transmembrane</keyword>
<evidence type="ECO:0000313" key="7">
    <source>
        <dbReference type="Proteomes" id="UP001348817"/>
    </source>
</evidence>
<dbReference type="InterPro" id="IPR009057">
    <property type="entry name" value="Homeodomain-like_sf"/>
</dbReference>
<dbReference type="KEGG" id="fax:FUAX_50580"/>
<feature type="transmembrane region" description="Helical" evidence="4">
    <location>
        <begin position="187"/>
        <end position="210"/>
    </location>
</feature>
<feature type="transmembrane region" description="Helical" evidence="4">
    <location>
        <begin position="148"/>
        <end position="166"/>
    </location>
</feature>
<dbReference type="Pfam" id="PF12833">
    <property type="entry name" value="HTH_18"/>
    <property type="match status" value="1"/>
</dbReference>
<dbReference type="AlphaFoldDB" id="A0AAU9DHR2"/>
<dbReference type="EMBL" id="AP025319">
    <property type="protein sequence ID" value="BDD12626.1"/>
    <property type="molecule type" value="Genomic_DNA"/>
</dbReference>
<proteinExistence type="predicted"/>
<keyword evidence="2" id="KW-0238">DNA-binding</keyword>
<dbReference type="PROSITE" id="PS01124">
    <property type="entry name" value="HTH_ARAC_FAMILY_2"/>
    <property type="match status" value="1"/>
</dbReference>
<keyword evidence="1" id="KW-0805">Transcription regulation</keyword>
<feature type="transmembrane region" description="Helical" evidence="4">
    <location>
        <begin position="12"/>
        <end position="31"/>
    </location>
</feature>
<keyword evidence="7" id="KW-1185">Reference proteome</keyword>
<organism evidence="6 7">
    <name type="scientific">Fulvitalea axinellae</name>
    <dbReference type="NCBI Taxonomy" id="1182444"/>
    <lineage>
        <taxon>Bacteria</taxon>
        <taxon>Pseudomonadati</taxon>
        <taxon>Bacteroidota</taxon>
        <taxon>Cytophagia</taxon>
        <taxon>Cytophagales</taxon>
        <taxon>Persicobacteraceae</taxon>
        <taxon>Fulvitalea</taxon>
    </lineage>
</organism>
<evidence type="ECO:0000256" key="3">
    <source>
        <dbReference type="ARBA" id="ARBA00023163"/>
    </source>
</evidence>
<dbReference type="Proteomes" id="UP001348817">
    <property type="component" value="Plasmid pFA5"/>
</dbReference>
<dbReference type="GO" id="GO:0043565">
    <property type="term" value="F:sequence-specific DNA binding"/>
    <property type="evidence" value="ECO:0007669"/>
    <property type="project" value="InterPro"/>
</dbReference>
<keyword evidence="4" id="KW-1133">Transmembrane helix</keyword>
<dbReference type="SUPFAM" id="SSF46689">
    <property type="entry name" value="Homeodomain-like"/>
    <property type="match status" value="1"/>
</dbReference>
<geneLocation type="plasmid" evidence="6 7">
    <name>pFA5</name>
</geneLocation>
<evidence type="ECO:0000313" key="6">
    <source>
        <dbReference type="EMBL" id="BDD12626.1"/>
    </source>
</evidence>
<protein>
    <recommendedName>
        <fullName evidence="5">HTH araC/xylS-type domain-containing protein</fullName>
    </recommendedName>
</protein>
<feature type="domain" description="HTH araC/xylS-type" evidence="5">
    <location>
        <begin position="285"/>
        <end position="389"/>
    </location>
</feature>
<evidence type="ECO:0000256" key="4">
    <source>
        <dbReference type="SAM" id="Phobius"/>
    </source>
</evidence>
<dbReference type="PANTHER" id="PTHR43280:SF29">
    <property type="entry name" value="ARAC-FAMILY TRANSCRIPTIONAL REGULATOR"/>
    <property type="match status" value="1"/>
</dbReference>
<feature type="transmembrane region" description="Helical" evidence="4">
    <location>
        <begin position="101"/>
        <end position="122"/>
    </location>
</feature>
<evidence type="ECO:0000256" key="1">
    <source>
        <dbReference type="ARBA" id="ARBA00023015"/>
    </source>
</evidence>
<evidence type="ECO:0000259" key="5">
    <source>
        <dbReference type="PROSITE" id="PS01124"/>
    </source>
</evidence>
<sequence length="394" mass="45804">MKILSGIGVWNAITLVEVFFGLILLILLARISGKIRRYLALTGFVAMLTLELTFRFLMETKLIGNAPHLLYALEPFALLHGPLIFIYARSQAQGRLYLRRFDLLYLIPFALSVLIYTPFYMLSPTEKFIDWSTFGALQTDVHENVWEWVFEAVINSAFLIMALRELNQYEIKLKNRFSDIHKVNLHITRLLIKACMVLYASELLVVYSTFYGATFYQELENAFYLTYMLLLILIGYDALHSKKHIDELRKDWADLPDATPDYNETPTIKYARSALNEELSSEIQQRLARFMEEKKPYLDPQLRITGLSEMTEIPSHHLSQVINERFGKNFHEFVNTYRVKESTNLLKDKAFRHYTYTAIGFEVGFNSKSAFYNAFKKELGTTPAQYSKEHAEAQ</sequence>
<feature type="transmembrane region" description="Helical" evidence="4">
    <location>
        <begin position="38"/>
        <end position="57"/>
    </location>
</feature>
<dbReference type="InterPro" id="IPR018060">
    <property type="entry name" value="HTH_AraC"/>
</dbReference>